<dbReference type="PANTHER" id="PTHR43586:SF4">
    <property type="entry name" value="ISOPENICILLIN N EPIMERASE"/>
    <property type="match status" value="1"/>
</dbReference>
<dbReference type="SUPFAM" id="SSF53383">
    <property type="entry name" value="PLP-dependent transferases"/>
    <property type="match status" value="1"/>
</dbReference>
<protein>
    <submittedName>
        <fullName evidence="3">Aminotransferase class V-fold PLP-dependent enzyme</fullName>
    </submittedName>
</protein>
<sequence>MDYKSQFYLPGGSYLLNHSVGRPLKAARAGFEQDFWQPWCDSGREPWGDWLGGIEGFRAALASLFDADKEDFCPQTNLSSALTKLLMSHPRLNRAGARVLMCEEDFPSMGFAVQQALPQARLSFIPQGADITDANLWQQHIDAGLDLVFISHAFSNLGALAPVAEIVGRCRELGVLSLVDVAQSAGVVPLSLGELAPDFLIGSSVKWLCGGPGAAYLWVHPERIDECEPVDVGWFSHENPFEFDIHHFKYHPSALRFWGGTPSVAPFVLAGHSINWFAKLEKGLLRQHNQALVSKLYDELHQAGAIGSAVRSPGSGIAAHSRSGTAILNFGEHNEAVMAALTQTNISVDKRRYGLRVSPHLYNDVEDIARFITCVKAVC</sequence>
<proteinExistence type="predicted"/>
<keyword evidence="4" id="KW-1185">Reference proteome</keyword>
<name>A0AAJ1BI84_9GAMM</name>
<keyword evidence="3" id="KW-0808">Transferase</keyword>
<dbReference type="EMBL" id="JAKUDL010000004">
    <property type="protein sequence ID" value="MCH4295254.1"/>
    <property type="molecule type" value="Genomic_DNA"/>
</dbReference>
<dbReference type="InterPro" id="IPR015424">
    <property type="entry name" value="PyrdxlP-dep_Trfase"/>
</dbReference>
<dbReference type="InterPro" id="IPR000192">
    <property type="entry name" value="Aminotrans_V_dom"/>
</dbReference>
<dbReference type="GO" id="GO:0008483">
    <property type="term" value="F:transaminase activity"/>
    <property type="evidence" value="ECO:0007669"/>
    <property type="project" value="UniProtKB-KW"/>
</dbReference>
<dbReference type="Proteomes" id="UP001297581">
    <property type="component" value="Unassembled WGS sequence"/>
</dbReference>
<evidence type="ECO:0000313" key="4">
    <source>
        <dbReference type="Proteomes" id="UP001297581"/>
    </source>
</evidence>
<accession>A0AAJ1BI84</accession>
<dbReference type="Gene3D" id="3.90.1150.10">
    <property type="entry name" value="Aspartate Aminotransferase, domain 1"/>
    <property type="match status" value="1"/>
</dbReference>
<organism evidence="3 4">
    <name type="scientific">Shewanella zhuhaiensis</name>
    <dbReference type="NCBI Taxonomy" id="2919576"/>
    <lineage>
        <taxon>Bacteria</taxon>
        <taxon>Pseudomonadati</taxon>
        <taxon>Pseudomonadota</taxon>
        <taxon>Gammaproteobacteria</taxon>
        <taxon>Alteromonadales</taxon>
        <taxon>Shewanellaceae</taxon>
        <taxon>Shewanella</taxon>
    </lineage>
</organism>
<evidence type="ECO:0000313" key="3">
    <source>
        <dbReference type="EMBL" id="MCH4295254.1"/>
    </source>
</evidence>
<evidence type="ECO:0000259" key="2">
    <source>
        <dbReference type="Pfam" id="PF00266"/>
    </source>
</evidence>
<dbReference type="AlphaFoldDB" id="A0AAJ1BI84"/>
<dbReference type="Gene3D" id="3.40.640.10">
    <property type="entry name" value="Type I PLP-dependent aspartate aminotransferase-like (Major domain)"/>
    <property type="match status" value="1"/>
</dbReference>
<comment type="caution">
    <text evidence="3">The sequence shown here is derived from an EMBL/GenBank/DDBJ whole genome shotgun (WGS) entry which is preliminary data.</text>
</comment>
<gene>
    <name evidence="3" type="ORF">MJ923_13165</name>
</gene>
<dbReference type="InterPro" id="IPR015421">
    <property type="entry name" value="PyrdxlP-dep_Trfase_major"/>
</dbReference>
<keyword evidence="1" id="KW-0663">Pyridoxal phosphate</keyword>
<dbReference type="PANTHER" id="PTHR43586">
    <property type="entry name" value="CYSTEINE DESULFURASE"/>
    <property type="match status" value="1"/>
</dbReference>
<dbReference type="RefSeq" id="WP_240591491.1">
    <property type="nucleotide sequence ID" value="NZ_JAKUDL010000004.1"/>
</dbReference>
<keyword evidence="3" id="KW-0032">Aminotransferase</keyword>
<evidence type="ECO:0000256" key="1">
    <source>
        <dbReference type="ARBA" id="ARBA00022898"/>
    </source>
</evidence>
<dbReference type="Pfam" id="PF00266">
    <property type="entry name" value="Aminotran_5"/>
    <property type="match status" value="1"/>
</dbReference>
<reference evidence="3 4" key="1">
    <citation type="submission" date="2022-02" db="EMBL/GenBank/DDBJ databases">
        <title>The genome sequence of Shewanella sp. 3B26.</title>
        <authorList>
            <person name="Du J."/>
        </authorList>
    </citation>
    <scope>NUCLEOTIDE SEQUENCE [LARGE SCALE GENOMIC DNA]</scope>
    <source>
        <strain evidence="3 4">3B26</strain>
    </source>
</reference>
<dbReference type="InterPro" id="IPR015422">
    <property type="entry name" value="PyrdxlP-dep_Trfase_small"/>
</dbReference>
<feature type="domain" description="Aminotransferase class V" evidence="2">
    <location>
        <begin position="79"/>
        <end position="359"/>
    </location>
</feature>